<feature type="transmembrane region" description="Helical" evidence="1">
    <location>
        <begin position="127"/>
        <end position="154"/>
    </location>
</feature>
<feature type="transmembrane region" description="Helical" evidence="1">
    <location>
        <begin position="166"/>
        <end position="189"/>
    </location>
</feature>
<dbReference type="EMBL" id="OU015566">
    <property type="protein sequence ID" value="CAG5103424.1"/>
    <property type="molecule type" value="Genomic_DNA"/>
</dbReference>
<proteinExistence type="predicted"/>
<evidence type="ECO:0000313" key="3">
    <source>
        <dbReference type="Proteomes" id="UP001158576"/>
    </source>
</evidence>
<evidence type="ECO:0000256" key="1">
    <source>
        <dbReference type="SAM" id="Phobius"/>
    </source>
</evidence>
<feature type="transmembrane region" description="Helical" evidence="1">
    <location>
        <begin position="64"/>
        <end position="82"/>
    </location>
</feature>
<evidence type="ECO:0000313" key="2">
    <source>
        <dbReference type="EMBL" id="CAG5103424.1"/>
    </source>
</evidence>
<protein>
    <submittedName>
        <fullName evidence="2">Oidioi.mRNA.OKI2018_I69.chr1.g767.t1.cds</fullName>
    </submittedName>
</protein>
<name>A0ABN7SQ60_OIKDI</name>
<feature type="transmembrane region" description="Helical" evidence="1">
    <location>
        <begin position="103"/>
        <end position="121"/>
    </location>
</feature>
<sequence>MAEGSIARELLNSASDIQTSYGEDWWWPGEAQIGTPWIKTVEGFADRVMGAVGLNDKAKGDIGAIFWICIIQIAFAVLPGILSCITNRSAESGDRKSMASGNGSSFFAFLVGLMGVLAIKLDCKELLVATTICALISLLFTALFLIVTVLGIFIAACQDCGDSLKILCVGIFIVVWIVAASILNILLVIKAWPFAFGDDALDDLKNKMN</sequence>
<gene>
    <name evidence="2" type="ORF">OKIOD_LOCUS9532</name>
</gene>
<dbReference type="Proteomes" id="UP001158576">
    <property type="component" value="Chromosome 1"/>
</dbReference>
<reference evidence="2 3" key="1">
    <citation type="submission" date="2021-04" db="EMBL/GenBank/DDBJ databases">
        <authorList>
            <person name="Bliznina A."/>
        </authorList>
    </citation>
    <scope>NUCLEOTIDE SEQUENCE [LARGE SCALE GENOMIC DNA]</scope>
</reference>
<keyword evidence="3" id="KW-1185">Reference proteome</keyword>
<accession>A0ABN7SQ60</accession>
<keyword evidence="1" id="KW-1133">Transmembrane helix</keyword>
<keyword evidence="1" id="KW-0472">Membrane</keyword>
<keyword evidence="1" id="KW-0812">Transmembrane</keyword>
<organism evidence="2 3">
    <name type="scientific">Oikopleura dioica</name>
    <name type="common">Tunicate</name>
    <dbReference type="NCBI Taxonomy" id="34765"/>
    <lineage>
        <taxon>Eukaryota</taxon>
        <taxon>Metazoa</taxon>
        <taxon>Chordata</taxon>
        <taxon>Tunicata</taxon>
        <taxon>Appendicularia</taxon>
        <taxon>Copelata</taxon>
        <taxon>Oikopleuridae</taxon>
        <taxon>Oikopleura</taxon>
    </lineage>
</organism>